<name>A0A1A9B7E5_9ACTN</name>
<evidence type="ECO:0000313" key="1">
    <source>
        <dbReference type="EMBL" id="SBT65018.1"/>
    </source>
</evidence>
<proteinExistence type="predicted"/>
<keyword evidence="2" id="KW-1185">Reference proteome</keyword>
<dbReference type="RefSeq" id="WP_091572362.1">
    <property type="nucleotide sequence ID" value="NZ_FLRH01000003.1"/>
</dbReference>
<dbReference type="Proteomes" id="UP000199558">
    <property type="component" value="Unassembled WGS sequence"/>
</dbReference>
<protein>
    <submittedName>
        <fullName evidence="1">Uncharacterized protein</fullName>
    </submittedName>
</protein>
<dbReference type="STRING" id="946078.GA0070622_2008"/>
<organism evidence="1 2">
    <name type="scientific">Micromonospora sediminicola</name>
    <dbReference type="NCBI Taxonomy" id="946078"/>
    <lineage>
        <taxon>Bacteria</taxon>
        <taxon>Bacillati</taxon>
        <taxon>Actinomycetota</taxon>
        <taxon>Actinomycetes</taxon>
        <taxon>Micromonosporales</taxon>
        <taxon>Micromonosporaceae</taxon>
        <taxon>Micromonospora</taxon>
    </lineage>
</organism>
<dbReference type="AlphaFoldDB" id="A0A1A9B7E5"/>
<accession>A0A1A9B7E5</accession>
<sequence>MAVTAAGVFRRTPLERSDQRVAWRRTNQAFFAAGACHILAWVCRDTYPDRAIGTTGLRFADDRQVFHVYATWAGWAFDHAGWNPEPDLLAVNRDFERRPVERVPLADDLAAFCAAHHHRMPHRYWRDPIPRARAYLDRYAPPWTRGRS</sequence>
<evidence type="ECO:0000313" key="2">
    <source>
        <dbReference type="Proteomes" id="UP000199558"/>
    </source>
</evidence>
<reference evidence="2" key="1">
    <citation type="submission" date="2016-06" db="EMBL/GenBank/DDBJ databases">
        <authorList>
            <person name="Varghese N."/>
            <person name="Submissions Spin"/>
        </authorList>
    </citation>
    <scope>NUCLEOTIDE SEQUENCE [LARGE SCALE GENOMIC DNA]</scope>
    <source>
        <strain evidence="2">DSM 45794</strain>
    </source>
</reference>
<dbReference type="EMBL" id="FLRH01000003">
    <property type="protein sequence ID" value="SBT65018.1"/>
    <property type="molecule type" value="Genomic_DNA"/>
</dbReference>
<gene>
    <name evidence="1" type="ORF">GA0070622_2008</name>
</gene>
<dbReference type="OrthoDB" id="65593at2"/>